<sequence>MIETINLNLIEAREEDIKDIMEMENHEDNRNFIWQGTYEQHLNEIMDKDYLLLIFKRKEDNLTVGFALNYLDYKSERFELRRIAVTVKGKGYGKEVLDALIRYTFEDLKFNKFWLDVYPDNVVGIKLYENAGLHCDGVLRQNYKSERGFLDQKVYSMLRSEYEGLN</sequence>
<dbReference type="Proteomes" id="UP000611629">
    <property type="component" value="Unassembled WGS sequence"/>
</dbReference>
<protein>
    <submittedName>
        <fullName evidence="2">GNAT family N-acetyltransferase</fullName>
    </submittedName>
</protein>
<dbReference type="PANTHER" id="PTHR43415:SF3">
    <property type="entry name" value="GNAT-FAMILY ACETYLTRANSFERASE"/>
    <property type="match status" value="1"/>
</dbReference>
<dbReference type="AlphaFoldDB" id="A0A974BM61"/>
<accession>A0A974BM61</accession>
<proteinExistence type="predicted"/>
<dbReference type="SUPFAM" id="SSF55729">
    <property type="entry name" value="Acyl-CoA N-acyltransferases (Nat)"/>
    <property type="match status" value="1"/>
</dbReference>
<organism evidence="2 3">
    <name type="scientific">Sedimentibacter hydroxybenzoicus DSM 7310</name>
    <dbReference type="NCBI Taxonomy" id="1123245"/>
    <lineage>
        <taxon>Bacteria</taxon>
        <taxon>Bacillati</taxon>
        <taxon>Bacillota</taxon>
        <taxon>Tissierellia</taxon>
        <taxon>Sedimentibacter</taxon>
    </lineage>
</organism>
<reference evidence="2" key="1">
    <citation type="submission" date="2020-07" db="EMBL/GenBank/DDBJ databases">
        <title>Genomic analysis of a strain of Sedimentibacter Hydroxybenzoicus DSM7310.</title>
        <authorList>
            <person name="Ma S."/>
        </authorList>
    </citation>
    <scope>NUCLEOTIDE SEQUENCE</scope>
    <source>
        <strain evidence="2">DSM 7310</strain>
    </source>
</reference>
<dbReference type="EMBL" id="JACBNQ010000017">
    <property type="protein sequence ID" value="NYB75125.1"/>
    <property type="molecule type" value="Genomic_DNA"/>
</dbReference>
<evidence type="ECO:0000313" key="3">
    <source>
        <dbReference type="Proteomes" id="UP000611629"/>
    </source>
</evidence>
<dbReference type="GO" id="GO:0016747">
    <property type="term" value="F:acyltransferase activity, transferring groups other than amino-acyl groups"/>
    <property type="evidence" value="ECO:0007669"/>
    <property type="project" value="InterPro"/>
</dbReference>
<name>A0A974BM61_SEDHY</name>
<keyword evidence="3" id="KW-1185">Reference proteome</keyword>
<feature type="domain" description="N-acetyltransferase" evidence="1">
    <location>
        <begin position="7"/>
        <end position="156"/>
    </location>
</feature>
<dbReference type="RefSeq" id="WP_179238829.1">
    <property type="nucleotide sequence ID" value="NZ_JACBNQ010000017.1"/>
</dbReference>
<evidence type="ECO:0000259" key="1">
    <source>
        <dbReference type="PROSITE" id="PS51186"/>
    </source>
</evidence>
<dbReference type="Gene3D" id="3.40.630.30">
    <property type="match status" value="1"/>
</dbReference>
<gene>
    <name evidence="2" type="ORF">HZF24_13330</name>
</gene>
<evidence type="ECO:0000313" key="2">
    <source>
        <dbReference type="EMBL" id="NYB75125.1"/>
    </source>
</evidence>
<dbReference type="Pfam" id="PF13302">
    <property type="entry name" value="Acetyltransf_3"/>
    <property type="match status" value="1"/>
</dbReference>
<dbReference type="PROSITE" id="PS51186">
    <property type="entry name" value="GNAT"/>
    <property type="match status" value="1"/>
</dbReference>
<dbReference type="InterPro" id="IPR000182">
    <property type="entry name" value="GNAT_dom"/>
</dbReference>
<dbReference type="PANTHER" id="PTHR43415">
    <property type="entry name" value="SPERMIDINE N(1)-ACETYLTRANSFERASE"/>
    <property type="match status" value="1"/>
</dbReference>
<comment type="caution">
    <text evidence="2">The sequence shown here is derived from an EMBL/GenBank/DDBJ whole genome shotgun (WGS) entry which is preliminary data.</text>
</comment>
<dbReference type="InterPro" id="IPR016181">
    <property type="entry name" value="Acyl_CoA_acyltransferase"/>
</dbReference>